<proteinExistence type="predicted"/>
<feature type="transmembrane region" description="Helical" evidence="1">
    <location>
        <begin position="20"/>
        <end position="38"/>
    </location>
</feature>
<comment type="caution">
    <text evidence="2">The sequence shown here is derived from an EMBL/GenBank/DDBJ whole genome shotgun (WGS) entry which is preliminary data.</text>
</comment>
<evidence type="ECO:0000313" key="3">
    <source>
        <dbReference type="Proteomes" id="UP000269317"/>
    </source>
</evidence>
<evidence type="ECO:0000256" key="1">
    <source>
        <dbReference type="SAM" id="Phobius"/>
    </source>
</evidence>
<dbReference type="AlphaFoldDB" id="A0A427ZBZ9"/>
<dbReference type="EMBL" id="RJML01000002">
    <property type="protein sequence ID" value="RSI11680.1"/>
    <property type="molecule type" value="Genomic_DNA"/>
</dbReference>
<evidence type="ECO:0000313" key="2">
    <source>
        <dbReference type="EMBL" id="RSI11680.1"/>
    </source>
</evidence>
<reference evidence="2 3" key="1">
    <citation type="submission" date="2018-11" db="EMBL/GenBank/DDBJ databases">
        <title>Species Designations Belie Phenotypic and Genotypic Heterogeneity in Oral Streptococci.</title>
        <authorList>
            <person name="Velsko I."/>
        </authorList>
    </citation>
    <scope>NUCLEOTIDE SEQUENCE [LARGE SCALE GENOMIC DNA]</scope>
    <source>
        <strain evidence="2 3">KLC03</strain>
    </source>
</reference>
<sequence>MKWKPLQDSLRPVNPFGSKFRLLMGLFVVLFSIFLLPIQTLSALEEQLA</sequence>
<keyword evidence="1" id="KW-0472">Membrane</keyword>
<organism evidence="2 3">
    <name type="scientific">Streptococcus sanguinis</name>
    <dbReference type="NCBI Taxonomy" id="1305"/>
    <lineage>
        <taxon>Bacteria</taxon>
        <taxon>Bacillati</taxon>
        <taxon>Bacillota</taxon>
        <taxon>Bacilli</taxon>
        <taxon>Lactobacillales</taxon>
        <taxon>Streptococcaceae</taxon>
        <taxon>Streptococcus</taxon>
    </lineage>
</organism>
<dbReference type="RefSeq" id="WP_185760134.1">
    <property type="nucleotide sequence ID" value="NZ_CP076614.1"/>
</dbReference>
<keyword evidence="1" id="KW-1133">Transmembrane helix</keyword>
<dbReference type="Proteomes" id="UP000269317">
    <property type="component" value="Unassembled WGS sequence"/>
</dbReference>
<gene>
    <name evidence="2" type="ORF">D8887_03110</name>
</gene>
<name>A0A427ZBZ9_STRSA</name>
<protein>
    <submittedName>
        <fullName evidence="2">Uncharacterized protein</fullName>
    </submittedName>
</protein>
<accession>A0A427ZBZ9</accession>
<keyword evidence="1" id="KW-0812">Transmembrane</keyword>